<dbReference type="KEGG" id="rbd:ALSL_1393"/>
<feature type="compositionally biased region" description="Basic and acidic residues" evidence="1">
    <location>
        <begin position="37"/>
        <end position="46"/>
    </location>
</feature>
<keyword evidence="3" id="KW-1185">Reference proteome</keyword>
<reference evidence="3" key="2">
    <citation type="submission" date="2018-06" db="EMBL/GenBank/DDBJ databases">
        <title>Genome sequence of Rhodanobacteraceae bacterium strain Dysh456.</title>
        <authorList>
            <person name="Fukui M."/>
        </authorList>
    </citation>
    <scope>NUCLEOTIDE SEQUENCE [LARGE SCALE GENOMIC DNA]</scope>
    <source>
        <strain evidence="3">Dysh456</strain>
    </source>
</reference>
<dbReference type="EMBL" id="AP018560">
    <property type="protein sequence ID" value="BBD80050.1"/>
    <property type="molecule type" value="Genomic_DNA"/>
</dbReference>
<protein>
    <submittedName>
        <fullName evidence="2">Uncharacterized protein</fullName>
    </submittedName>
</protein>
<evidence type="ECO:0000256" key="1">
    <source>
        <dbReference type="SAM" id="MobiDB-lite"/>
    </source>
</evidence>
<accession>A0A2Z6E4P0</accession>
<organism evidence="2 3">
    <name type="scientific">Aerosticca soli</name>
    <dbReference type="NCBI Taxonomy" id="2010829"/>
    <lineage>
        <taxon>Bacteria</taxon>
        <taxon>Pseudomonadati</taxon>
        <taxon>Pseudomonadota</taxon>
        <taxon>Gammaproteobacteria</taxon>
        <taxon>Lysobacterales</taxon>
        <taxon>Rhodanobacteraceae</taxon>
        <taxon>Aerosticca</taxon>
    </lineage>
</organism>
<dbReference type="Proteomes" id="UP000270530">
    <property type="component" value="Chromosome"/>
</dbReference>
<reference evidence="3" key="1">
    <citation type="submission" date="2018-04" db="EMBL/GenBank/DDBJ databases">
        <authorList>
            <person name="Watanabe M."/>
            <person name="Kojima H."/>
        </authorList>
    </citation>
    <scope>NUCLEOTIDE SEQUENCE [LARGE SCALE GENOMIC DNA]</scope>
    <source>
        <strain evidence="3">Dysh456</strain>
    </source>
</reference>
<name>A0A2Z6E4P0_9GAMM</name>
<sequence length="58" mass="6413">MPDFAGLDQAHRRHLKRSDLPRGVEGLTAARAFRRGDCDGNDRPTRDAYASHVGIHAT</sequence>
<proteinExistence type="predicted"/>
<feature type="region of interest" description="Disordered" evidence="1">
    <location>
        <begin position="1"/>
        <end position="21"/>
    </location>
</feature>
<feature type="region of interest" description="Disordered" evidence="1">
    <location>
        <begin position="37"/>
        <end position="58"/>
    </location>
</feature>
<gene>
    <name evidence="2" type="ORF">ALSL_1393</name>
</gene>
<evidence type="ECO:0000313" key="2">
    <source>
        <dbReference type="EMBL" id="BBD80050.1"/>
    </source>
</evidence>
<dbReference type="AlphaFoldDB" id="A0A2Z6E4P0"/>
<evidence type="ECO:0000313" key="3">
    <source>
        <dbReference type="Proteomes" id="UP000270530"/>
    </source>
</evidence>